<keyword evidence="2" id="KW-1185">Reference proteome</keyword>
<gene>
    <name evidence="1" type="ORF">Cboi01_000389200</name>
</gene>
<dbReference type="EMBL" id="BSXV01002294">
    <property type="protein sequence ID" value="GME95414.1"/>
    <property type="molecule type" value="Genomic_DNA"/>
</dbReference>
<reference evidence="1" key="1">
    <citation type="submission" date="2023-04" db="EMBL/GenBank/DDBJ databases">
        <title>Candida boidinii NBRC 1967.</title>
        <authorList>
            <person name="Ichikawa N."/>
            <person name="Sato H."/>
            <person name="Tonouchi N."/>
        </authorList>
    </citation>
    <scope>NUCLEOTIDE SEQUENCE</scope>
    <source>
        <strain evidence="1">NBRC 1967</strain>
    </source>
</reference>
<proteinExistence type="predicted"/>
<name>A0ACB5TV84_CANBO</name>
<sequence length="95" mass="11017">MTFGEIEKIIIRREKSRSFNSSSTVSANVRFEIAQDAKEAIYNMNGYSYFNKLLIVKNLDEKIFQDRLKNSTNTKTAIWNQDTEDLDNAMGDQIE</sequence>
<protein>
    <submittedName>
        <fullName evidence="1">Unnamed protein product</fullName>
    </submittedName>
</protein>
<dbReference type="Proteomes" id="UP001165101">
    <property type="component" value="Unassembled WGS sequence"/>
</dbReference>
<accession>A0ACB5TV84</accession>
<organism evidence="1 2">
    <name type="scientific">Candida boidinii</name>
    <name type="common">Yeast</name>
    <dbReference type="NCBI Taxonomy" id="5477"/>
    <lineage>
        <taxon>Eukaryota</taxon>
        <taxon>Fungi</taxon>
        <taxon>Dikarya</taxon>
        <taxon>Ascomycota</taxon>
        <taxon>Saccharomycotina</taxon>
        <taxon>Pichiomycetes</taxon>
        <taxon>Pichiales</taxon>
        <taxon>Pichiaceae</taxon>
        <taxon>Ogataea</taxon>
        <taxon>Ogataea/Candida clade</taxon>
    </lineage>
</organism>
<evidence type="ECO:0000313" key="1">
    <source>
        <dbReference type="EMBL" id="GME95414.1"/>
    </source>
</evidence>
<comment type="caution">
    <text evidence="1">The sequence shown here is derived from an EMBL/GenBank/DDBJ whole genome shotgun (WGS) entry which is preliminary data.</text>
</comment>
<evidence type="ECO:0000313" key="2">
    <source>
        <dbReference type="Proteomes" id="UP001165101"/>
    </source>
</evidence>